<dbReference type="GO" id="GO:0005886">
    <property type="term" value="C:plasma membrane"/>
    <property type="evidence" value="ECO:0007669"/>
    <property type="project" value="InterPro"/>
</dbReference>
<feature type="non-terminal residue" evidence="7">
    <location>
        <position position="1"/>
    </location>
</feature>
<protein>
    <recommendedName>
        <fullName evidence="8">Prolipoprotein diacylglyceryl transferase</fullName>
    </recommendedName>
</protein>
<keyword evidence="1" id="KW-1003">Cell membrane</keyword>
<feature type="transmembrane region" description="Helical" evidence="6">
    <location>
        <begin position="147"/>
        <end position="163"/>
    </location>
</feature>
<feature type="transmembrane region" description="Helical" evidence="6">
    <location>
        <begin position="46"/>
        <end position="63"/>
    </location>
</feature>
<dbReference type="EMBL" id="BARS01039657">
    <property type="protein sequence ID" value="GAG21440.1"/>
    <property type="molecule type" value="Genomic_DNA"/>
</dbReference>
<feature type="transmembrane region" description="Helical" evidence="6">
    <location>
        <begin position="7"/>
        <end position="26"/>
    </location>
</feature>
<feature type="transmembrane region" description="Helical" evidence="6">
    <location>
        <begin position="175"/>
        <end position="199"/>
    </location>
</feature>
<dbReference type="InterPro" id="IPR001640">
    <property type="entry name" value="Lgt"/>
</dbReference>
<keyword evidence="4 6" id="KW-1133">Transmembrane helix</keyword>
<dbReference type="PANTHER" id="PTHR30589">
    <property type="entry name" value="PROLIPOPROTEIN DIACYLGLYCERYL TRANSFERASE"/>
    <property type="match status" value="1"/>
</dbReference>
<evidence type="ECO:0000256" key="2">
    <source>
        <dbReference type="ARBA" id="ARBA00022679"/>
    </source>
</evidence>
<dbReference type="Pfam" id="PF01790">
    <property type="entry name" value="LGT"/>
    <property type="match status" value="1"/>
</dbReference>
<evidence type="ECO:0000256" key="1">
    <source>
        <dbReference type="ARBA" id="ARBA00022475"/>
    </source>
</evidence>
<evidence type="ECO:0000256" key="5">
    <source>
        <dbReference type="ARBA" id="ARBA00023136"/>
    </source>
</evidence>
<keyword evidence="2" id="KW-0808">Transferase</keyword>
<keyword evidence="3 6" id="KW-0812">Transmembrane</keyword>
<dbReference type="GO" id="GO:0008961">
    <property type="term" value="F:phosphatidylglycerol-prolipoprotein diacylglyceryl transferase activity"/>
    <property type="evidence" value="ECO:0007669"/>
    <property type="project" value="InterPro"/>
</dbReference>
<gene>
    <name evidence="7" type="ORF">S01H1_60542</name>
</gene>
<evidence type="ECO:0000256" key="6">
    <source>
        <dbReference type="SAM" id="Phobius"/>
    </source>
</evidence>
<evidence type="ECO:0000313" key="7">
    <source>
        <dbReference type="EMBL" id="GAG21440.1"/>
    </source>
</evidence>
<evidence type="ECO:0000256" key="3">
    <source>
        <dbReference type="ARBA" id="ARBA00022692"/>
    </source>
</evidence>
<evidence type="ECO:0008006" key="8">
    <source>
        <dbReference type="Google" id="ProtNLM"/>
    </source>
</evidence>
<dbReference type="PANTHER" id="PTHR30589:SF0">
    <property type="entry name" value="PHOSPHATIDYLGLYCEROL--PROLIPOPROTEIN DIACYLGLYCERYL TRANSFERASE"/>
    <property type="match status" value="1"/>
</dbReference>
<proteinExistence type="predicted"/>
<reference evidence="7" key="1">
    <citation type="journal article" date="2014" name="Front. Microbiol.">
        <title>High frequency of phylogenetically diverse reductive dehalogenase-homologous genes in deep subseafloor sedimentary metagenomes.</title>
        <authorList>
            <person name="Kawai M."/>
            <person name="Futagami T."/>
            <person name="Toyoda A."/>
            <person name="Takaki Y."/>
            <person name="Nishi S."/>
            <person name="Hori S."/>
            <person name="Arai W."/>
            <person name="Tsubouchi T."/>
            <person name="Morono Y."/>
            <person name="Uchiyama I."/>
            <person name="Ito T."/>
            <person name="Fujiyama A."/>
            <person name="Inagaki F."/>
            <person name="Takami H."/>
        </authorList>
    </citation>
    <scope>NUCLEOTIDE SEQUENCE</scope>
    <source>
        <strain evidence="7">Expedition CK06-06</strain>
    </source>
</reference>
<organism evidence="7">
    <name type="scientific">marine sediment metagenome</name>
    <dbReference type="NCBI Taxonomy" id="412755"/>
    <lineage>
        <taxon>unclassified sequences</taxon>
        <taxon>metagenomes</taxon>
        <taxon>ecological metagenomes</taxon>
    </lineage>
</organism>
<evidence type="ECO:0000256" key="4">
    <source>
        <dbReference type="ARBA" id="ARBA00022989"/>
    </source>
</evidence>
<dbReference type="GO" id="GO:0042158">
    <property type="term" value="P:lipoprotein biosynthetic process"/>
    <property type="evidence" value="ECO:0007669"/>
    <property type="project" value="InterPro"/>
</dbReference>
<dbReference type="NCBIfam" id="TIGR00544">
    <property type="entry name" value="lgt"/>
    <property type="match status" value="1"/>
</dbReference>
<dbReference type="AlphaFoldDB" id="X0VT84"/>
<name>X0VT84_9ZZZZ</name>
<accession>X0VT84</accession>
<keyword evidence="5 6" id="KW-0472">Membrane</keyword>
<sequence>TTILDCSVWLILGIIIGARLIYVLFYNLPYYLSHLSEILMIWKGGLSFHGGLIGAVVGIYSFARKNNIPFYDLADMIVVPLPLALAFGRIANFINGELVGRVTNVPWAFDFGDGIARHPSQLYESLKNFILFGIMLYANQLKLKRGYLFWLFVLVYGSFRFIVEFFRAPDPQLGFILFNLSMGQLLSAVMVVAAVWWFAKK</sequence>
<dbReference type="PROSITE" id="PS01311">
    <property type="entry name" value="LGT"/>
    <property type="match status" value="1"/>
</dbReference>
<comment type="caution">
    <text evidence="7">The sequence shown here is derived from an EMBL/GenBank/DDBJ whole genome shotgun (WGS) entry which is preliminary data.</text>
</comment>